<accession>A0A4E0RCA1</accession>
<organism evidence="2 3">
    <name type="scientific">Fasciola hepatica</name>
    <name type="common">Liver fluke</name>
    <dbReference type="NCBI Taxonomy" id="6192"/>
    <lineage>
        <taxon>Eukaryota</taxon>
        <taxon>Metazoa</taxon>
        <taxon>Spiralia</taxon>
        <taxon>Lophotrochozoa</taxon>
        <taxon>Platyhelminthes</taxon>
        <taxon>Trematoda</taxon>
        <taxon>Digenea</taxon>
        <taxon>Plagiorchiida</taxon>
        <taxon>Echinostomata</taxon>
        <taxon>Echinostomatoidea</taxon>
        <taxon>Fasciolidae</taxon>
        <taxon>Fasciola</taxon>
    </lineage>
</organism>
<dbReference type="AlphaFoldDB" id="A0A4E0RCA1"/>
<feature type="region of interest" description="Disordered" evidence="1">
    <location>
        <begin position="197"/>
        <end position="237"/>
    </location>
</feature>
<feature type="region of interest" description="Disordered" evidence="1">
    <location>
        <begin position="1"/>
        <end position="43"/>
    </location>
</feature>
<name>A0A4E0RCA1_FASHE</name>
<evidence type="ECO:0000313" key="3">
    <source>
        <dbReference type="Proteomes" id="UP000230066"/>
    </source>
</evidence>
<feature type="compositionally biased region" description="Polar residues" evidence="1">
    <location>
        <begin position="197"/>
        <end position="224"/>
    </location>
</feature>
<feature type="compositionally biased region" description="Polar residues" evidence="1">
    <location>
        <begin position="141"/>
        <end position="161"/>
    </location>
</feature>
<evidence type="ECO:0000313" key="2">
    <source>
        <dbReference type="EMBL" id="THD23951.1"/>
    </source>
</evidence>
<reference evidence="2" key="1">
    <citation type="submission" date="2019-03" db="EMBL/GenBank/DDBJ databases">
        <title>Improved annotation for the trematode Fasciola hepatica.</title>
        <authorList>
            <person name="Choi Y.-J."/>
            <person name="Martin J."/>
            <person name="Mitreva M."/>
        </authorList>
    </citation>
    <scope>NUCLEOTIDE SEQUENCE [LARGE SCALE GENOMIC DNA]</scope>
</reference>
<proteinExistence type="predicted"/>
<dbReference type="EMBL" id="JXXN02001852">
    <property type="protein sequence ID" value="THD23951.1"/>
    <property type="molecule type" value="Genomic_DNA"/>
</dbReference>
<dbReference type="Proteomes" id="UP000230066">
    <property type="component" value="Unassembled WGS sequence"/>
</dbReference>
<evidence type="ECO:0000256" key="1">
    <source>
        <dbReference type="SAM" id="MobiDB-lite"/>
    </source>
</evidence>
<protein>
    <submittedName>
        <fullName evidence="2">Uncharacterized protein</fullName>
    </submittedName>
</protein>
<comment type="caution">
    <text evidence="2">The sequence shown here is derived from an EMBL/GenBank/DDBJ whole genome shotgun (WGS) entry which is preliminary data.</text>
</comment>
<sequence length="289" mass="31600">MAGINSIGASFSMNLGSSSKYTNSDSEESTDADSPIKHGSELEPIFELDENNLFTNNADSMKSRRRDCARPPLGRLRREAPRKVATTQQLEFPGIFVEGFRDGHVGFNIPGIMQDSLKPTDSIEVRINLFTPAKHSDFGMSSTELPYPESSSRFGSVTGTYESPHESKVTRPPNRFGMSWFQDNEPDNLSADQFSTLGPTSHNMHSSQTNPSLQSSFGLGTAENTRNESDSAHTGNRFFSAHPTFGYDSTDSGLHSNGGLAFDPCGPEASAVSSEYTDLSSRFLRFGIR</sequence>
<feature type="compositionally biased region" description="Polar residues" evidence="1">
    <location>
        <begin position="7"/>
        <end position="24"/>
    </location>
</feature>
<feature type="region of interest" description="Disordered" evidence="1">
    <location>
        <begin position="141"/>
        <end position="173"/>
    </location>
</feature>
<gene>
    <name evidence="2" type="ORF">D915_005395</name>
</gene>
<keyword evidence="3" id="KW-1185">Reference proteome</keyword>